<evidence type="ECO:0000313" key="2">
    <source>
        <dbReference type="Proteomes" id="UP001488838"/>
    </source>
</evidence>
<reference evidence="1 2" key="1">
    <citation type="journal article" date="2023" name="bioRxiv">
        <title>Conserved and derived expression patterns and positive selection on dental genes reveal complex evolutionary context of ever-growing rodent molars.</title>
        <authorList>
            <person name="Calamari Z.T."/>
            <person name="Song A."/>
            <person name="Cohen E."/>
            <person name="Akter M."/>
            <person name="Roy R.D."/>
            <person name="Hallikas O."/>
            <person name="Christensen M.M."/>
            <person name="Li P."/>
            <person name="Marangoni P."/>
            <person name="Jernvall J."/>
            <person name="Klein O.D."/>
        </authorList>
    </citation>
    <scope>NUCLEOTIDE SEQUENCE [LARGE SCALE GENOMIC DNA]</scope>
    <source>
        <strain evidence="1">V071</strain>
    </source>
</reference>
<protein>
    <submittedName>
        <fullName evidence="1">Uncharacterized protein</fullName>
    </submittedName>
</protein>
<proteinExistence type="predicted"/>
<name>A0AAW0I4W9_MYOGA</name>
<dbReference type="EMBL" id="JBBHLL010000218">
    <property type="protein sequence ID" value="KAK7809227.1"/>
    <property type="molecule type" value="Genomic_DNA"/>
</dbReference>
<comment type="caution">
    <text evidence="1">The sequence shown here is derived from an EMBL/GenBank/DDBJ whole genome shotgun (WGS) entry which is preliminary data.</text>
</comment>
<organism evidence="1 2">
    <name type="scientific">Myodes glareolus</name>
    <name type="common">Bank vole</name>
    <name type="synonym">Clethrionomys glareolus</name>
    <dbReference type="NCBI Taxonomy" id="447135"/>
    <lineage>
        <taxon>Eukaryota</taxon>
        <taxon>Metazoa</taxon>
        <taxon>Chordata</taxon>
        <taxon>Craniata</taxon>
        <taxon>Vertebrata</taxon>
        <taxon>Euteleostomi</taxon>
        <taxon>Mammalia</taxon>
        <taxon>Eutheria</taxon>
        <taxon>Euarchontoglires</taxon>
        <taxon>Glires</taxon>
        <taxon>Rodentia</taxon>
        <taxon>Myomorpha</taxon>
        <taxon>Muroidea</taxon>
        <taxon>Cricetidae</taxon>
        <taxon>Arvicolinae</taxon>
        <taxon>Myodes</taxon>
    </lineage>
</organism>
<keyword evidence="2" id="KW-1185">Reference proteome</keyword>
<accession>A0AAW0I4W9</accession>
<dbReference type="AlphaFoldDB" id="A0AAW0I4W9"/>
<dbReference type="Proteomes" id="UP001488838">
    <property type="component" value="Unassembled WGS sequence"/>
</dbReference>
<sequence>MILIRVDSYLCTILISTLHCLPFDILSVFNTQWFVSLQFLHIL</sequence>
<gene>
    <name evidence="1" type="ORF">U0070_025636</name>
</gene>
<evidence type="ECO:0000313" key="1">
    <source>
        <dbReference type="EMBL" id="KAK7809227.1"/>
    </source>
</evidence>